<accession>A0A5Q3QBD5</accession>
<evidence type="ECO:0000256" key="4">
    <source>
        <dbReference type="ARBA" id="ARBA00022840"/>
    </source>
</evidence>
<dbReference type="PROSITE" id="PS51198">
    <property type="entry name" value="UVRD_HELICASE_ATP_BIND"/>
    <property type="match status" value="1"/>
</dbReference>
<dbReference type="KEGG" id="sace:GIY23_04645"/>
<evidence type="ECO:0000256" key="7">
    <source>
        <dbReference type="ARBA" id="ARBA00034808"/>
    </source>
</evidence>
<dbReference type="GO" id="GO:0005524">
    <property type="term" value="F:ATP binding"/>
    <property type="evidence" value="ECO:0007669"/>
    <property type="project" value="UniProtKB-UniRule"/>
</dbReference>
<keyword evidence="13" id="KW-1185">Reference proteome</keyword>
<proteinExistence type="predicted"/>
<keyword evidence="4 9" id="KW-0067">ATP-binding</keyword>
<evidence type="ECO:0000256" key="10">
    <source>
        <dbReference type="SAM" id="MobiDB-lite"/>
    </source>
</evidence>
<name>A0A5Q3QBD5_9PSEU</name>
<dbReference type="GO" id="GO:0003677">
    <property type="term" value="F:DNA binding"/>
    <property type="evidence" value="ECO:0007669"/>
    <property type="project" value="InterPro"/>
</dbReference>
<evidence type="ECO:0000256" key="8">
    <source>
        <dbReference type="ARBA" id="ARBA00048988"/>
    </source>
</evidence>
<evidence type="ECO:0000313" key="13">
    <source>
        <dbReference type="Proteomes" id="UP000371041"/>
    </source>
</evidence>
<evidence type="ECO:0000256" key="3">
    <source>
        <dbReference type="ARBA" id="ARBA00022806"/>
    </source>
</evidence>
<dbReference type="InterPro" id="IPR014016">
    <property type="entry name" value="UvrD-like_ATP-bd"/>
</dbReference>
<comment type="catalytic activity">
    <reaction evidence="6">
        <text>Couples ATP hydrolysis with the unwinding of duplex DNA by translocating in the 3'-5' direction.</text>
        <dbReference type="EC" id="5.6.2.4"/>
    </reaction>
</comment>
<evidence type="ECO:0000259" key="11">
    <source>
        <dbReference type="PROSITE" id="PS51198"/>
    </source>
</evidence>
<dbReference type="Gene3D" id="3.40.50.300">
    <property type="entry name" value="P-loop containing nucleotide triphosphate hydrolases"/>
    <property type="match status" value="2"/>
</dbReference>
<keyword evidence="2 9" id="KW-0378">Hydrolase</keyword>
<dbReference type="Pfam" id="PF00580">
    <property type="entry name" value="UvrD-helicase"/>
    <property type="match status" value="1"/>
</dbReference>
<evidence type="ECO:0000256" key="1">
    <source>
        <dbReference type="ARBA" id="ARBA00022741"/>
    </source>
</evidence>
<dbReference type="GO" id="GO:0043138">
    <property type="term" value="F:3'-5' DNA helicase activity"/>
    <property type="evidence" value="ECO:0007669"/>
    <property type="project" value="UniProtKB-EC"/>
</dbReference>
<dbReference type="InterPro" id="IPR000212">
    <property type="entry name" value="DNA_helicase_UvrD/REP"/>
</dbReference>
<dbReference type="EMBL" id="CP045929">
    <property type="protein sequence ID" value="QGK68919.1"/>
    <property type="molecule type" value="Genomic_DNA"/>
</dbReference>
<dbReference type="EC" id="5.6.2.4" evidence="7"/>
<protein>
    <recommendedName>
        <fullName evidence="7">DNA 3'-5' helicase</fullName>
        <ecNumber evidence="7">5.6.2.4</ecNumber>
    </recommendedName>
</protein>
<keyword evidence="5" id="KW-0413">Isomerase</keyword>
<keyword evidence="3 9" id="KW-0347">Helicase</keyword>
<dbReference type="Proteomes" id="UP000371041">
    <property type="component" value="Chromosome"/>
</dbReference>
<keyword evidence="1 9" id="KW-0547">Nucleotide-binding</keyword>
<gene>
    <name evidence="12" type="ORF">GIY23_04645</name>
</gene>
<dbReference type="InterPro" id="IPR027417">
    <property type="entry name" value="P-loop_NTPase"/>
</dbReference>
<dbReference type="AlphaFoldDB" id="A0A5Q3QBD5"/>
<dbReference type="Pfam" id="PF13361">
    <property type="entry name" value="UvrD_C"/>
    <property type="match status" value="1"/>
</dbReference>
<evidence type="ECO:0000256" key="5">
    <source>
        <dbReference type="ARBA" id="ARBA00023235"/>
    </source>
</evidence>
<evidence type="ECO:0000313" key="12">
    <source>
        <dbReference type="EMBL" id="QGK68919.1"/>
    </source>
</evidence>
<reference evidence="13" key="1">
    <citation type="submission" date="2019-11" db="EMBL/GenBank/DDBJ databases">
        <title>The complete genome sequence of Saccharopolyspora sp. E2A.</title>
        <authorList>
            <person name="Zhang G."/>
        </authorList>
    </citation>
    <scope>NUCLEOTIDE SEQUENCE [LARGE SCALE GENOMIC DNA]</scope>
    <source>
        <strain evidence="13">E2A</strain>
    </source>
</reference>
<evidence type="ECO:0000256" key="6">
    <source>
        <dbReference type="ARBA" id="ARBA00034617"/>
    </source>
</evidence>
<feature type="binding site" evidence="9">
    <location>
        <begin position="266"/>
        <end position="273"/>
    </location>
    <ligand>
        <name>ATP</name>
        <dbReference type="ChEBI" id="CHEBI:30616"/>
    </ligand>
</feature>
<sequence length="705" mass="79215">MTALGVHRDFFPQYAKLEKPVRDRVDEVFDKFEHHTHAGLHLEKITGAHDPDIRTIRITKFWRGVVVRNDGDGGYLLLAVLPHDKAIEWARNRRVTRNKVSKGIEVRNDVALATATNSFRRLDSAPSAPTTKLFDDISDADLTRLGIDDEIRTLCRLLHDVDQLDALRALIPELQYDVLTGLAAGMTPEAVWQELAQNFPHATEDDDASFTDAMLRSQGHIVVVHDSDELAEVLERPFDLWRVFLHPTQRRIAAHAPYKGPARVTGGAGTGKTVVALHRAHHLARNPELPEKSILLTTFTKNLAKELARNLDMLVTDAVIRARIDVQHVDVIAHRYYRSVHGQPTIIDDSDRRAHWRNLAVEHGLDQPDTFLDQEWRQVVLAQRITTAEEYRAADRRGRGLAIRPAAKDQVWAVIESFQHVLQEEDRCTFDMIADGAADALRDGAESPYQHVIIDEAQDLHPSRWRLLRALVPPRPDDLFIAGDTHQRIYDSKVSLRQLGIHVTGRSSTLRINYRTSREILLWSTALLLGERVDDMDEGEAHLVGYRSSFRGDPPESQGFPDKQSEIAAVVAQVRNWLDQEFPADTIGVTARTVQFGKAVGAALTEAGIEHSPLDDSDGSGVRIGTMHKMKGLEFRCVAVADVSDGSVPQPNALTDAERDPQQHQQDLQSERNLLFVACTRAREHLWVSWHGEPSRFLSPVLNPA</sequence>
<dbReference type="InterPro" id="IPR014017">
    <property type="entry name" value="DNA_helicase_UvrD-like_C"/>
</dbReference>
<dbReference type="PANTHER" id="PTHR11070">
    <property type="entry name" value="UVRD / RECB / PCRA DNA HELICASE FAMILY MEMBER"/>
    <property type="match status" value="1"/>
</dbReference>
<feature type="region of interest" description="Disordered" evidence="10">
    <location>
        <begin position="648"/>
        <end position="667"/>
    </location>
</feature>
<organism evidence="12 13">
    <name type="scientific">Allosaccharopolyspora coralli</name>
    <dbReference type="NCBI Taxonomy" id="2665642"/>
    <lineage>
        <taxon>Bacteria</taxon>
        <taxon>Bacillati</taxon>
        <taxon>Actinomycetota</taxon>
        <taxon>Actinomycetes</taxon>
        <taxon>Pseudonocardiales</taxon>
        <taxon>Pseudonocardiaceae</taxon>
        <taxon>Allosaccharopolyspora</taxon>
    </lineage>
</organism>
<dbReference type="SUPFAM" id="SSF52540">
    <property type="entry name" value="P-loop containing nucleoside triphosphate hydrolases"/>
    <property type="match status" value="1"/>
</dbReference>
<dbReference type="GO" id="GO:0000725">
    <property type="term" value="P:recombinational repair"/>
    <property type="evidence" value="ECO:0007669"/>
    <property type="project" value="TreeGrafter"/>
</dbReference>
<dbReference type="GO" id="GO:0016887">
    <property type="term" value="F:ATP hydrolysis activity"/>
    <property type="evidence" value="ECO:0007669"/>
    <property type="project" value="RHEA"/>
</dbReference>
<evidence type="ECO:0000256" key="9">
    <source>
        <dbReference type="PROSITE-ProRule" id="PRU00560"/>
    </source>
</evidence>
<comment type="catalytic activity">
    <reaction evidence="8">
        <text>ATP + H2O = ADP + phosphate + H(+)</text>
        <dbReference type="Rhea" id="RHEA:13065"/>
        <dbReference type="ChEBI" id="CHEBI:15377"/>
        <dbReference type="ChEBI" id="CHEBI:15378"/>
        <dbReference type="ChEBI" id="CHEBI:30616"/>
        <dbReference type="ChEBI" id="CHEBI:43474"/>
        <dbReference type="ChEBI" id="CHEBI:456216"/>
        <dbReference type="EC" id="5.6.2.4"/>
    </reaction>
</comment>
<dbReference type="PANTHER" id="PTHR11070:SF45">
    <property type="entry name" value="DNA 3'-5' HELICASE"/>
    <property type="match status" value="1"/>
</dbReference>
<evidence type="ECO:0000256" key="2">
    <source>
        <dbReference type="ARBA" id="ARBA00022801"/>
    </source>
</evidence>
<feature type="domain" description="UvrD-like helicase ATP-binding" evidence="11">
    <location>
        <begin position="245"/>
        <end position="549"/>
    </location>
</feature>
<dbReference type="RefSeq" id="WP_154075522.1">
    <property type="nucleotide sequence ID" value="NZ_CP045929.1"/>
</dbReference>